<protein>
    <submittedName>
        <fullName evidence="2 4">Uncharacterized protein</fullName>
    </submittedName>
</protein>
<dbReference type="RefSeq" id="XP_033576025.1">
    <property type="nucleotide sequence ID" value="XM_033728141.1"/>
</dbReference>
<feature type="compositionally biased region" description="Basic and acidic residues" evidence="1">
    <location>
        <begin position="2047"/>
        <end position="2061"/>
    </location>
</feature>
<feature type="region of interest" description="Disordered" evidence="1">
    <location>
        <begin position="2029"/>
        <end position="2061"/>
    </location>
</feature>
<organism evidence="2">
    <name type="scientific">Mytilinidion resinicola</name>
    <dbReference type="NCBI Taxonomy" id="574789"/>
    <lineage>
        <taxon>Eukaryota</taxon>
        <taxon>Fungi</taxon>
        <taxon>Dikarya</taxon>
        <taxon>Ascomycota</taxon>
        <taxon>Pezizomycotina</taxon>
        <taxon>Dothideomycetes</taxon>
        <taxon>Pleosporomycetidae</taxon>
        <taxon>Mytilinidiales</taxon>
        <taxon>Mytilinidiaceae</taxon>
        <taxon>Mytilinidion</taxon>
    </lineage>
</organism>
<reference evidence="4" key="3">
    <citation type="submission" date="2025-04" db="UniProtKB">
        <authorList>
            <consortium name="RefSeq"/>
        </authorList>
    </citation>
    <scope>IDENTIFICATION</scope>
    <source>
        <strain evidence="4">CBS 304.34</strain>
    </source>
</reference>
<evidence type="ECO:0000313" key="2">
    <source>
        <dbReference type="EMBL" id="KAF2809061.1"/>
    </source>
</evidence>
<feature type="compositionally biased region" description="Acidic residues" evidence="1">
    <location>
        <begin position="2029"/>
        <end position="2046"/>
    </location>
</feature>
<dbReference type="Proteomes" id="UP000504636">
    <property type="component" value="Unplaced"/>
</dbReference>
<accession>A0A6A6YJS2</accession>
<feature type="compositionally biased region" description="Low complexity" evidence="1">
    <location>
        <begin position="393"/>
        <end position="403"/>
    </location>
</feature>
<evidence type="ECO:0000313" key="3">
    <source>
        <dbReference type="Proteomes" id="UP000504636"/>
    </source>
</evidence>
<name>A0A6A6YJS2_9PEZI</name>
<evidence type="ECO:0000313" key="4">
    <source>
        <dbReference type="RefSeq" id="XP_033576025.1"/>
    </source>
</evidence>
<sequence length="2116" mass="234279">MKVDSKVLEKIAARIEGALKDTSVKNQSSIAFVVKGRIASANMLEPTEFTLAFTGDGNAENTFLPVWEGDPLNYTVLKVMHHGSKHNSFWNIDGTKVKNRYDQVKNNAKFKKACWPGNDLWDNKVPETCKGTQANTTLFFTNVTAKKYIISSSISEGHQNPHLSTLVGIITRAIVRYEIGGIDIFLTSQSIENQIHEFCLNFCYADPEDPAGYQYTGKFDANKKPSLFWDEEGKYYRIWQLKPEIDPQFGTIMVSPNETMPVGYGSHPMWERVRPTSIFYLNFHRRNFNTPTSLTVVPDTRLKKRQAPTVDAGGVAGVISKILANGKKDKEDETSNATKNRKELKKSKIEQKLANKRRAKRDSSSPPPSSQGRTGGDQSGQGNQRRRSRIRTGTHSGGSTNSSIANTQATAPMVFLSRQTFSSVVQPEVQFDERISKTVSVKKSQPSDEELLMPYETLARFDVKISPLLTKRLQQLQGYKFKKLADTVSFLHHMALSGSLTALQAKVLMDEHTVDDKLTLGGLLGLVFEPDLASKFIDLLPMTFAYPIPSDPFCWPLKGEVHAQVADYKETGKYAAGNTGVQSISFQVMPPAGGMEWEVPFQSTDNLHSPLTVQIIGHISFNIHWPFNTRRRHVYGSFAGQISSGGNISHVVVDYLYFPEEEAPVSYHIRFADEMYNVSGHSVKLSDIWSVMPLGLTSLVDEQLSLEDCGFAVARSSMMASTVDLKRIFGRFVFKRQDSWKPFGDLISIKLPTIGLRIENLFSVTPIRTFVRIEENLDIDGIVVPIVFETKRNRGTSGTIYQLSYISRPAEGLPLKKLIRWLSFGHLDLSGIPGLSKLLGTVKISNFSLGWFGNPEEGKQAAFSAKPDFVEVAIEMDTMDIVPNVLTVQEAWLEMRIDLASSGSGFNISAGITATLTIGDCDVEFLVVYGERPEWRTLDDEIPGHLKLALTSSVKPLSLANILGHFMPKQRLLPEAFYTILTNSGITKFQLGVEKNELKNNRISVFLVEVALEVKDVDIFDGFSISDPTFSLQVEYPNDVAKRRITSTIGAMTKIAGVEMKATIWLDIEDETTVGFTVMPVADRLPLGTLIKFLGEKATRAINLDLPEGFSSFTNFDCGPIYLSFSKKSGERFKLATFYFEIQSTTGYTLWDYPTVSLSDIGLMVNYVRDVQTTSAFGVVLDIAGTKLSGHLTYLSEADNLLNNGNQSTAMTTTGKTGDLKVWTATVGFEGEISLHSVLSSLIGVDVPKFFDEVRLDYLKKLTDIKITEVEMALSKSTEASKVKLRAQIECLAFDSVELVASKTTSWGFTLSLTCKDGPLKLLPDVCANAVKEYVTFLDTSIHLFYGAIDISSQRQGLILNQEAMTNLKSSGGIMIATSMKFDMSKAELLAKWFKKTELQVFGAAGYGYFVLGVLIPGELELLDGKLKVSASFLLSYSQNKFFIGASGDFKLQLDAISKDLIVGSVTVGITLPKFGLSFTFITTTRLRNVFKIQGFDLEALGISLELLPASGLTPTLFSLAGGAKLEGFDNVAGSIAFQFDVTDPTNCYLSGNLENLNLEALLTKFAADIQRPTEITTFLGKNDVDFKKLNIELALKKTKDITGTRDIKPGFHFEGALSIIAFGKPVWAGYTLIDVRPPSFVVIALMEPVVPYPSNPGVFSLKRWNDNTKPAYKLELPNVDPAYLTPAMLNDGPVLKVAVGDGDSNPVLISFSLVFMGSDPQYLSIRVNDDSFFTEFQFGDSSLSQVKAKVTCAFNSNIAITATLSLRIPAVVLKFACQLTSVFVFPAGDLAKDSQSPVGLNGDLELYAGWGSGKVGFSVTLWASATAFNKTWKLGHIGKHIPEEDLRSIAALISRMAKVLHDNFSRVLNEWVQSAQTVMEDAIRFVKNTWDTTYVEIVRVMVSLRDVGLPTALLGTVGAFNLPLKEAIDLFKEFGLNTWEALKFLGRKIGDLFSFQVALDEDGKMIGEPPKPPLFEEPVMEGLQQINRAMMTARSDEDVFLVSKQPLPDWYVEEMLGRDEIADVPELDVDTGEESEVWSEGEEETTEKQTEAEHAKTRQERAVELREESAKFTKEEVLAIAECLLKAGYRKDEIEDMVREEFGLEENAVQSVMVV</sequence>
<dbReference type="EMBL" id="MU003702">
    <property type="protein sequence ID" value="KAF2809061.1"/>
    <property type="molecule type" value="Genomic_DNA"/>
</dbReference>
<dbReference type="OrthoDB" id="3065987at2759"/>
<dbReference type="InterPro" id="IPR036866">
    <property type="entry name" value="RibonucZ/Hydroxyglut_hydro"/>
</dbReference>
<keyword evidence="3" id="KW-1185">Reference proteome</keyword>
<reference evidence="2 4" key="1">
    <citation type="journal article" date="2020" name="Stud. Mycol.">
        <title>101 Dothideomycetes genomes: a test case for predicting lifestyles and emergence of pathogens.</title>
        <authorList>
            <person name="Haridas S."/>
            <person name="Albert R."/>
            <person name="Binder M."/>
            <person name="Bloem J."/>
            <person name="Labutti K."/>
            <person name="Salamov A."/>
            <person name="Andreopoulos B."/>
            <person name="Baker S."/>
            <person name="Barry K."/>
            <person name="Bills G."/>
            <person name="Bluhm B."/>
            <person name="Cannon C."/>
            <person name="Castanera R."/>
            <person name="Culley D."/>
            <person name="Daum C."/>
            <person name="Ezra D."/>
            <person name="Gonzalez J."/>
            <person name="Henrissat B."/>
            <person name="Kuo A."/>
            <person name="Liang C."/>
            <person name="Lipzen A."/>
            <person name="Lutzoni F."/>
            <person name="Magnuson J."/>
            <person name="Mondo S."/>
            <person name="Nolan M."/>
            <person name="Ohm R."/>
            <person name="Pangilinan J."/>
            <person name="Park H.-J."/>
            <person name="Ramirez L."/>
            <person name="Alfaro M."/>
            <person name="Sun H."/>
            <person name="Tritt A."/>
            <person name="Yoshinaga Y."/>
            <person name="Zwiers L.-H."/>
            <person name="Turgeon B."/>
            <person name="Goodwin S."/>
            <person name="Spatafora J."/>
            <person name="Crous P."/>
            <person name="Grigoriev I."/>
        </authorList>
    </citation>
    <scope>NUCLEOTIDE SEQUENCE</scope>
    <source>
        <strain evidence="2 4">CBS 304.34</strain>
    </source>
</reference>
<feature type="region of interest" description="Disordered" evidence="1">
    <location>
        <begin position="326"/>
        <end position="406"/>
    </location>
</feature>
<dbReference type="GeneID" id="54469034"/>
<reference evidence="4" key="2">
    <citation type="submission" date="2020-04" db="EMBL/GenBank/DDBJ databases">
        <authorList>
            <consortium name="NCBI Genome Project"/>
        </authorList>
    </citation>
    <scope>NUCLEOTIDE SEQUENCE</scope>
    <source>
        <strain evidence="4">CBS 304.34</strain>
    </source>
</reference>
<dbReference type="Gene3D" id="3.60.15.10">
    <property type="entry name" value="Ribonuclease Z/Hydroxyacylglutathione hydrolase-like"/>
    <property type="match status" value="1"/>
</dbReference>
<evidence type="ECO:0000256" key="1">
    <source>
        <dbReference type="SAM" id="MobiDB-lite"/>
    </source>
</evidence>
<proteinExistence type="predicted"/>
<gene>
    <name evidence="2 4" type="ORF">BDZ99DRAFT_571890</name>
</gene>